<dbReference type="Proteomes" id="UP000677228">
    <property type="component" value="Unassembled WGS sequence"/>
</dbReference>
<reference evidence="2" key="1">
    <citation type="submission" date="2021-02" db="EMBL/GenBank/DDBJ databases">
        <authorList>
            <person name="Nowell W R."/>
        </authorList>
    </citation>
    <scope>NUCLEOTIDE SEQUENCE</scope>
</reference>
<accession>A0A8S2S9C7</accession>
<protein>
    <submittedName>
        <fullName evidence="2">Uncharacterized protein</fullName>
    </submittedName>
</protein>
<organism evidence="2 3">
    <name type="scientific">Didymodactylos carnosus</name>
    <dbReference type="NCBI Taxonomy" id="1234261"/>
    <lineage>
        <taxon>Eukaryota</taxon>
        <taxon>Metazoa</taxon>
        <taxon>Spiralia</taxon>
        <taxon>Gnathifera</taxon>
        <taxon>Rotifera</taxon>
        <taxon>Eurotatoria</taxon>
        <taxon>Bdelloidea</taxon>
        <taxon>Philodinida</taxon>
        <taxon>Philodinidae</taxon>
        <taxon>Didymodactylos</taxon>
    </lineage>
</organism>
<name>A0A8S2S9C7_9BILA</name>
<dbReference type="AlphaFoldDB" id="A0A8S2S9C7"/>
<dbReference type="Proteomes" id="UP000682733">
    <property type="component" value="Unassembled WGS sequence"/>
</dbReference>
<evidence type="ECO:0000313" key="3">
    <source>
        <dbReference type="Proteomes" id="UP000682733"/>
    </source>
</evidence>
<evidence type="ECO:0000313" key="2">
    <source>
        <dbReference type="EMBL" id="CAF4215460.1"/>
    </source>
</evidence>
<dbReference type="EMBL" id="CAJNOK010026945">
    <property type="protein sequence ID" value="CAF1411419.1"/>
    <property type="molecule type" value="Genomic_DNA"/>
</dbReference>
<dbReference type="EMBL" id="CAJOBA010048701">
    <property type="protein sequence ID" value="CAF4215460.1"/>
    <property type="molecule type" value="Genomic_DNA"/>
</dbReference>
<proteinExistence type="predicted"/>
<gene>
    <name evidence="1" type="ORF">OVA965_LOCUS33381</name>
    <name evidence="2" type="ORF">TMI583_LOCUS34279</name>
</gene>
<comment type="caution">
    <text evidence="2">The sequence shown here is derived from an EMBL/GenBank/DDBJ whole genome shotgun (WGS) entry which is preliminary data.</text>
</comment>
<sequence length="115" mass="13511">MLLVFTADITESRNLNQVQIEVLTFLAAEFLYRFQELYTKRHSIQNIYTLKHLYQSVRNYSQLSNYLTFNFEDERGQIVSTVRGIINHAAEIKHNLNTLKEGPPAHQEIKSRVKN</sequence>
<evidence type="ECO:0000313" key="1">
    <source>
        <dbReference type="EMBL" id="CAF1411419.1"/>
    </source>
</evidence>